<feature type="domain" description="Beta-Casp" evidence="3">
    <location>
        <begin position="253"/>
        <end position="372"/>
    </location>
</feature>
<dbReference type="GO" id="GO:0016787">
    <property type="term" value="F:hydrolase activity"/>
    <property type="evidence" value="ECO:0007669"/>
    <property type="project" value="UniProtKB-KW"/>
</dbReference>
<dbReference type="InterPro" id="IPR036866">
    <property type="entry name" value="RibonucZ/Hydroxyglut_hydro"/>
</dbReference>
<evidence type="ECO:0000259" key="3">
    <source>
        <dbReference type="SMART" id="SM01027"/>
    </source>
</evidence>
<dbReference type="Gene3D" id="3.60.15.10">
    <property type="entry name" value="Ribonuclease Z/Hydroxyacylglutathione hydrolase-like"/>
    <property type="match status" value="1"/>
</dbReference>
<dbReference type="Pfam" id="PF10996">
    <property type="entry name" value="Beta-Casp"/>
    <property type="match status" value="1"/>
</dbReference>
<dbReference type="SMART" id="SM01027">
    <property type="entry name" value="Beta-Casp"/>
    <property type="match status" value="1"/>
</dbReference>
<keyword evidence="5" id="KW-1185">Reference proteome</keyword>
<proteinExistence type="predicted"/>
<sequence length="461" mass="50598">MPSDKRNALRFLGAAGTVTGARYLIETGPRRLLVDCGLFQGFKTLRDRNRKPFPARPSIIDAVLLTHAHLDHTGYLPALIRAGYAGRVTCTEATAELCSLILPDSGHLQEEEARYAVRKGYSRHKKPTPLYTLKDAEAALERLDPIAFGERLDLGDGIGATFLPAGHLLGAAQIRLEIGNRVVHFSGDLGHVPDPLMRPPASFGGADVLVCESTYGNRSHPDIDPEAELAPILKRTFARGGTVLIPSFAVGRAQGLMYHVARLMKRGEIPRVPVFLNSPMSVDATEIYHRHHDEHHVSREDCLAMFQLAKRVQTVEQSKELNTRRGPMIIVSASGMLTGGRILHHLVSFGPDRRNTILLSGFQAGGTRGAALADGARNLRMFGREVPIAAEVVQLQSFSGHADADEILRWMGSAPRPPAMTYVTHGEPSAADTLRERIEHELGWAARAPEHLDTIWLDRPR</sequence>
<gene>
    <name evidence="4" type="ORF">H2509_00095</name>
</gene>
<protein>
    <submittedName>
        <fullName evidence="4">MBL fold metallo-hydrolase</fullName>
    </submittedName>
</protein>
<evidence type="ECO:0000256" key="1">
    <source>
        <dbReference type="ARBA" id="ARBA00022801"/>
    </source>
</evidence>
<dbReference type="Proteomes" id="UP000541109">
    <property type="component" value="Unassembled WGS sequence"/>
</dbReference>
<evidence type="ECO:0000313" key="4">
    <source>
        <dbReference type="EMBL" id="MBA5775520.1"/>
    </source>
</evidence>
<comment type="caution">
    <text evidence="4">The sequence shown here is derived from an EMBL/GenBank/DDBJ whole genome shotgun (WGS) entry which is preliminary data.</text>
</comment>
<dbReference type="InterPro" id="IPR050698">
    <property type="entry name" value="MBL"/>
</dbReference>
<dbReference type="Pfam" id="PF00753">
    <property type="entry name" value="Lactamase_B"/>
    <property type="match status" value="1"/>
</dbReference>
<dbReference type="PANTHER" id="PTHR11203">
    <property type="entry name" value="CLEAVAGE AND POLYADENYLATION SPECIFICITY FACTOR FAMILY MEMBER"/>
    <property type="match status" value="1"/>
</dbReference>
<dbReference type="RefSeq" id="WP_182161048.1">
    <property type="nucleotide sequence ID" value="NZ_JACFXV010000006.1"/>
</dbReference>
<organism evidence="4 5">
    <name type="scientific">Stappia albiluteola</name>
    <dbReference type="NCBI Taxonomy" id="2758565"/>
    <lineage>
        <taxon>Bacteria</taxon>
        <taxon>Pseudomonadati</taxon>
        <taxon>Pseudomonadota</taxon>
        <taxon>Alphaproteobacteria</taxon>
        <taxon>Hyphomicrobiales</taxon>
        <taxon>Stappiaceae</taxon>
        <taxon>Stappia</taxon>
    </lineage>
</organism>
<evidence type="ECO:0000313" key="5">
    <source>
        <dbReference type="Proteomes" id="UP000541109"/>
    </source>
</evidence>
<dbReference type="Pfam" id="PF07521">
    <property type="entry name" value="RMMBL"/>
    <property type="match status" value="1"/>
</dbReference>
<reference evidence="4 5" key="1">
    <citation type="submission" date="2020-07" db="EMBL/GenBank/DDBJ databases">
        <title>Stappia sp., F7233, whole genome shotgun sequencing project.</title>
        <authorList>
            <person name="Jiang S."/>
            <person name="Liu Z.W."/>
            <person name="Du Z.J."/>
        </authorList>
    </citation>
    <scope>NUCLEOTIDE SEQUENCE [LARGE SCALE GENOMIC DNA]</scope>
    <source>
        <strain evidence="4 5">F7233</strain>
    </source>
</reference>
<dbReference type="InterPro" id="IPR022712">
    <property type="entry name" value="Beta_Casp"/>
</dbReference>
<dbReference type="CDD" id="cd16295">
    <property type="entry name" value="TTHA0252-CPSF-like_MBL-fold"/>
    <property type="match status" value="1"/>
</dbReference>
<dbReference type="GO" id="GO:0004521">
    <property type="term" value="F:RNA endonuclease activity"/>
    <property type="evidence" value="ECO:0007669"/>
    <property type="project" value="TreeGrafter"/>
</dbReference>
<accession>A0A839A7I9</accession>
<dbReference type="SMART" id="SM00849">
    <property type="entry name" value="Lactamase_B"/>
    <property type="match status" value="1"/>
</dbReference>
<dbReference type="InterPro" id="IPR001279">
    <property type="entry name" value="Metallo-B-lactamas"/>
</dbReference>
<dbReference type="PANTHER" id="PTHR11203:SF37">
    <property type="entry name" value="INTEGRATOR COMPLEX SUBUNIT 11"/>
    <property type="match status" value="1"/>
</dbReference>
<feature type="domain" description="Metallo-beta-lactamase" evidence="2">
    <location>
        <begin position="19"/>
        <end position="233"/>
    </location>
</feature>
<evidence type="ECO:0000259" key="2">
    <source>
        <dbReference type="SMART" id="SM00849"/>
    </source>
</evidence>
<keyword evidence="1 4" id="KW-0378">Hydrolase</keyword>
<dbReference type="AlphaFoldDB" id="A0A839A7I9"/>
<dbReference type="SUPFAM" id="SSF56281">
    <property type="entry name" value="Metallo-hydrolase/oxidoreductase"/>
    <property type="match status" value="1"/>
</dbReference>
<dbReference type="Gene3D" id="3.40.50.10890">
    <property type="match status" value="1"/>
</dbReference>
<dbReference type="EMBL" id="JACFXV010000006">
    <property type="protein sequence ID" value="MBA5775520.1"/>
    <property type="molecule type" value="Genomic_DNA"/>
</dbReference>
<name>A0A839A7I9_9HYPH</name>
<dbReference type="InterPro" id="IPR011108">
    <property type="entry name" value="RMMBL"/>
</dbReference>